<accession>A0ABS3I845</accession>
<name>A0ABS3I845_9MICO</name>
<reference evidence="3" key="2">
    <citation type="submission" date="2023-07" db="EMBL/GenBank/DDBJ databases">
        <title>Myceligenerans salitolerans sp. nov., a halotolerant actinomycete isolated from a salt lake in Xinjiang, China.</title>
        <authorList>
            <person name="Guan T."/>
        </authorList>
    </citation>
    <scope>NUCLEOTIDE SEQUENCE [LARGE SCALE GENOMIC DNA]</scope>
    <source>
        <strain evidence="3">XHU 5031</strain>
    </source>
</reference>
<protein>
    <recommendedName>
        <fullName evidence="1">Glycosyltransferase 2-like domain-containing protein</fullName>
    </recommendedName>
</protein>
<evidence type="ECO:0000313" key="2">
    <source>
        <dbReference type="EMBL" id="MBO0609168.1"/>
    </source>
</evidence>
<keyword evidence="3" id="KW-1185">Reference proteome</keyword>
<dbReference type="InterPro" id="IPR029044">
    <property type="entry name" value="Nucleotide-diphossugar_trans"/>
</dbReference>
<dbReference type="Pfam" id="PF00535">
    <property type="entry name" value="Glycos_transf_2"/>
    <property type="match status" value="1"/>
</dbReference>
<dbReference type="SUPFAM" id="SSF53448">
    <property type="entry name" value="Nucleotide-diphospho-sugar transferases"/>
    <property type="match status" value="1"/>
</dbReference>
<dbReference type="SUPFAM" id="SSF53756">
    <property type="entry name" value="UDP-Glycosyltransferase/glycogen phosphorylase"/>
    <property type="match status" value="1"/>
</dbReference>
<dbReference type="EMBL" id="JAFMPK010000035">
    <property type="protein sequence ID" value="MBO0609168.1"/>
    <property type="molecule type" value="Genomic_DNA"/>
</dbReference>
<comment type="caution">
    <text evidence="2">The sequence shown here is derived from an EMBL/GenBank/DDBJ whole genome shotgun (WGS) entry which is preliminary data.</text>
</comment>
<dbReference type="CDD" id="cd00761">
    <property type="entry name" value="Glyco_tranf_GTA_type"/>
    <property type="match status" value="1"/>
</dbReference>
<dbReference type="RefSeq" id="WP_207275134.1">
    <property type="nucleotide sequence ID" value="NZ_JAFMPK010000035.1"/>
</dbReference>
<dbReference type="Gene3D" id="3.90.550.10">
    <property type="entry name" value="Spore Coat Polysaccharide Biosynthesis Protein SpsA, Chain A"/>
    <property type="match status" value="1"/>
</dbReference>
<reference evidence="2 3" key="1">
    <citation type="submission" date="2021-03" db="EMBL/GenBank/DDBJ databases">
        <authorList>
            <person name="Xin L."/>
        </authorList>
    </citation>
    <scope>NUCLEOTIDE SEQUENCE [LARGE SCALE GENOMIC DNA]</scope>
    <source>
        <strain evidence="2 3">XHU 5031</strain>
    </source>
</reference>
<evidence type="ECO:0000313" key="3">
    <source>
        <dbReference type="Proteomes" id="UP000664617"/>
    </source>
</evidence>
<dbReference type="Proteomes" id="UP000664617">
    <property type="component" value="Unassembled WGS sequence"/>
</dbReference>
<feature type="domain" description="Glycosyltransferase 2-like" evidence="1">
    <location>
        <begin position="209"/>
        <end position="303"/>
    </location>
</feature>
<dbReference type="InterPro" id="IPR001173">
    <property type="entry name" value="Glyco_trans_2-like"/>
</dbReference>
<organism evidence="2 3">
    <name type="scientific">Myceligenerans salitolerans</name>
    <dbReference type="NCBI Taxonomy" id="1230528"/>
    <lineage>
        <taxon>Bacteria</taxon>
        <taxon>Bacillati</taxon>
        <taxon>Actinomycetota</taxon>
        <taxon>Actinomycetes</taxon>
        <taxon>Micrococcales</taxon>
        <taxon>Promicromonosporaceae</taxon>
        <taxon>Myceligenerans</taxon>
    </lineage>
</organism>
<proteinExistence type="predicted"/>
<gene>
    <name evidence="2" type="ORF">J0911_09000</name>
</gene>
<sequence length="812" mass="89063">MSIRTGTTRARDLIAAAATYGGRTYAELARLVHDASTDDARRELAGTLDLRVIARLARTVARTARDDDDRADALALFELVAVVGGRAALQDRETLDFLELLALDGRTEALKHYVRTLRTADSTHRQGQLLVANSLRRRHDRTGREFEAATRALKAVLTDAGLEPPVVGGGAGSAFERLECSPTSRVDSGPLVSVVASADGPWTPGGARTLLEQSYRNVEIIVVRQVPALPRRSPWAVADPRIRHIRVEDEAGPTEARRLAIARAASGTYVTFHHPGTWLHPRAVERQVDYLENHPERVGCIAPAVHATDDLYFVGSGENLGFIGPERDTMMLRREHPVLAGGWDRTERYSDAELAGRVKALTGLAIGVVGKAPTRIIRSDRSPDRPVAFDQDRRWYAESFQHWHATAPASALEAGPSAGGSRPFSAPIMLLPRHRRPHHVDVVYATDFRFPGGNTSLARNEITALLDAGHRVALLQLDSAVPKHGLRIDPRILDVAVRPGAEIVSSATELAADLTVVRHPTVLQFAEPQRCAITTRRLVQIVNHPPHDADGSNPMYDMSTVVTTAEAMFGVTPQVAPESKVIRKLLEGLVAPGLLTENDWHGILPSAPAEPRDAAPDRPPVIGRHSRDGFEKWPDAEVLQEVYPVDGSRDIRVLGGATQASRRTGLDVDNAWTVYPFGSHAPSEFLNELDFWVYFHGPELFESFGMATVEALHAGLVVVLPHYMEPTFGDAAVYASPHDALSVVDRLWADPDAYRAQSSRAIRRAGEWFGPAALLHRVTDLGVRPSDAMSRTERASRWSISHLWRARKQQAQ</sequence>
<evidence type="ECO:0000259" key="1">
    <source>
        <dbReference type="Pfam" id="PF00535"/>
    </source>
</evidence>